<organism evidence="1">
    <name type="scientific">Solanum lycopersicum</name>
    <name type="common">Tomato</name>
    <name type="synonym">Lycopersicon esculentum</name>
    <dbReference type="NCBI Taxonomy" id="4081"/>
    <lineage>
        <taxon>Eukaryota</taxon>
        <taxon>Viridiplantae</taxon>
        <taxon>Streptophyta</taxon>
        <taxon>Embryophyta</taxon>
        <taxon>Tracheophyta</taxon>
        <taxon>Spermatophyta</taxon>
        <taxon>Magnoliopsida</taxon>
        <taxon>eudicotyledons</taxon>
        <taxon>Gunneridae</taxon>
        <taxon>Pentapetalae</taxon>
        <taxon>asterids</taxon>
        <taxon>lamiids</taxon>
        <taxon>Solanales</taxon>
        <taxon>Solanaceae</taxon>
        <taxon>Solanoideae</taxon>
        <taxon>Solaneae</taxon>
        <taxon>Solanum</taxon>
        <taxon>Solanum subgen. Lycopersicon</taxon>
    </lineage>
</organism>
<reference evidence="1" key="1">
    <citation type="journal article" date="2012" name="Nature">
        <title>The tomato genome sequence provides insights into fleshy fruit evolution.</title>
        <authorList>
            <consortium name="Tomato Genome Consortium"/>
        </authorList>
    </citation>
    <scope>NUCLEOTIDE SEQUENCE [LARGE SCALE GENOMIC DNA]</scope>
    <source>
        <strain evidence="1">cv. Heinz 1706</strain>
    </source>
</reference>
<evidence type="ECO:0000313" key="1">
    <source>
        <dbReference type="EnsemblPlants" id="Solyc04g018175.1.1"/>
    </source>
</evidence>
<dbReference type="EnsemblPlants" id="Solyc04g018175.1.1">
    <property type="protein sequence ID" value="Solyc04g018175.1.1"/>
    <property type="gene ID" value="Solyc04g018175.1"/>
</dbReference>
<name>A0A3Q7G2M2_SOLLC</name>
<evidence type="ECO:0000313" key="2">
    <source>
        <dbReference type="Proteomes" id="UP000004994"/>
    </source>
</evidence>
<dbReference type="AlphaFoldDB" id="A0A3Q7G2M2"/>
<protein>
    <submittedName>
        <fullName evidence="1">Uncharacterized protein</fullName>
    </submittedName>
</protein>
<dbReference type="InParanoid" id="A0A3Q7G2M2"/>
<keyword evidence="2" id="KW-1185">Reference proteome</keyword>
<dbReference type="Proteomes" id="UP000004994">
    <property type="component" value="Chromosome 4"/>
</dbReference>
<sequence length="69" mass="7836">MLSSSHPHHVHGHTFLKRRAALHVLIHFCHIACETLLESSLTLIHLLTLSHRATKTQSIFIESSIHPQN</sequence>
<proteinExistence type="predicted"/>
<accession>A0A3Q7G2M2</accession>
<reference evidence="1" key="2">
    <citation type="submission" date="2019-01" db="UniProtKB">
        <authorList>
            <consortium name="EnsemblPlants"/>
        </authorList>
    </citation>
    <scope>IDENTIFICATION</scope>
    <source>
        <strain evidence="1">cv. Heinz 1706</strain>
    </source>
</reference>
<dbReference type="Gramene" id="Solyc04g018175.1.1">
    <property type="protein sequence ID" value="Solyc04g018175.1.1"/>
    <property type="gene ID" value="Solyc04g018175.1"/>
</dbReference>